<keyword evidence="1" id="KW-0175">Coiled coil</keyword>
<feature type="region of interest" description="Disordered" evidence="2">
    <location>
        <begin position="108"/>
        <end position="128"/>
    </location>
</feature>
<feature type="compositionally biased region" description="Low complexity" evidence="2">
    <location>
        <begin position="109"/>
        <end position="123"/>
    </location>
</feature>
<feature type="compositionally biased region" description="Basic and acidic residues" evidence="2">
    <location>
        <begin position="510"/>
        <end position="542"/>
    </location>
</feature>
<feature type="region of interest" description="Disordered" evidence="2">
    <location>
        <begin position="507"/>
        <end position="548"/>
    </location>
</feature>
<proteinExistence type="predicted"/>
<accession>A0A9W4S438</accession>
<keyword evidence="4" id="KW-1185">Reference proteome</keyword>
<dbReference type="Proteomes" id="UP001152533">
    <property type="component" value="Unassembled WGS sequence"/>
</dbReference>
<reference evidence="3" key="1">
    <citation type="submission" date="2022-08" db="EMBL/GenBank/DDBJ databases">
        <authorList>
            <person name="Giroux E."/>
            <person name="Giroux E."/>
        </authorList>
    </citation>
    <scope>NUCLEOTIDE SEQUENCE</scope>
    <source>
        <strain evidence="3">H1091258</strain>
    </source>
</reference>
<comment type="caution">
    <text evidence="3">The sequence shown here is derived from an EMBL/GenBank/DDBJ whole genome shotgun (WGS) entry which is preliminary data.</text>
</comment>
<evidence type="ECO:0000256" key="1">
    <source>
        <dbReference type="SAM" id="Coils"/>
    </source>
</evidence>
<dbReference type="AlphaFoldDB" id="A0A9W4S438"/>
<gene>
    <name evidence="3" type="ORF">CGXH109_LOCUS126922</name>
</gene>
<sequence>MVLLVHDGGAFHSIIAFPVERKLLAVSFCFAQNTHPTCFLDLLGKNAWEIIKMDGVNHPFSFRCGDSEFAFRNNLGADSLTLTWTAPGKNDNVNNNPAGNQAIVHQNIDGNANAGDNGNGANDEGNDHKRRRVHVEIEKHRVTVLKLGSDVAFDFKSAAAESERQLANTITERDQLQAQLTNFAGARDNLQQQCDDLKKQRDRYYIELVTVTNTNIRLQASHNNLRTQHEALLGQNAQLKTELAASQANVQVLLTNDREYQKLKGEHATLKNDNQALKNEYETLQEQHTTLKEDFEGQSQEWEYFLGNLHHDVNEGGFECQIEQAEAEVREVRDQMDDLQDEYRRLESDKNEALEHLETAQSELQEAKEEAHNLKNEVAEQKETEEYVRIIEKMLEKVANAKKGVEEHVRTVENKLEAETARAADYASQLHQLQEAANRSAVEDDANGTLKVKELQDKNAAKDVQIAALEAALKQANEKKADVDRWEVAKDVYRAKKNSRLSVRSATDNIMKKDSEEMRTRALRRTADAREKNSAEEPRRDLNQVFQI</sequence>
<protein>
    <submittedName>
        <fullName evidence="3">Uncharacterized protein</fullName>
    </submittedName>
</protein>
<evidence type="ECO:0000313" key="4">
    <source>
        <dbReference type="Proteomes" id="UP001152533"/>
    </source>
</evidence>
<evidence type="ECO:0000256" key="2">
    <source>
        <dbReference type="SAM" id="MobiDB-lite"/>
    </source>
</evidence>
<dbReference type="EMBL" id="CAMGZC010001646">
    <property type="protein sequence ID" value="CAI0653372.1"/>
    <property type="molecule type" value="Genomic_DNA"/>
</dbReference>
<organism evidence="3 4">
    <name type="scientific">Colletotrichum noveboracense</name>
    <dbReference type="NCBI Taxonomy" id="2664923"/>
    <lineage>
        <taxon>Eukaryota</taxon>
        <taxon>Fungi</taxon>
        <taxon>Dikarya</taxon>
        <taxon>Ascomycota</taxon>
        <taxon>Pezizomycotina</taxon>
        <taxon>Sordariomycetes</taxon>
        <taxon>Hypocreomycetidae</taxon>
        <taxon>Glomerellales</taxon>
        <taxon>Glomerellaceae</taxon>
        <taxon>Colletotrichum</taxon>
        <taxon>Colletotrichum gloeosporioides species complex</taxon>
    </lineage>
</organism>
<name>A0A9W4S438_9PEZI</name>
<evidence type="ECO:0000313" key="3">
    <source>
        <dbReference type="EMBL" id="CAI0653372.1"/>
    </source>
</evidence>
<feature type="coiled-coil region" evidence="1">
    <location>
        <begin position="159"/>
        <end position="489"/>
    </location>
</feature>